<proteinExistence type="predicted"/>
<keyword evidence="2" id="KW-1185">Reference proteome</keyword>
<gene>
    <name evidence="1" type="ordered locus">BATR1942_02150</name>
</gene>
<protein>
    <submittedName>
        <fullName evidence="1">Uncharacterized protein</fullName>
    </submittedName>
</protein>
<sequence>MVGDAKELTEIWQADERVRKISFTGREGG</sequence>
<evidence type="ECO:0000313" key="2">
    <source>
        <dbReference type="Proteomes" id="UP000006867"/>
    </source>
</evidence>
<name>A0ABM5LUB0_BACA1</name>
<reference evidence="1 2" key="1">
    <citation type="journal article" date="2011" name="Front. Microbiol.">
        <title>Genomic signatures of strain selection and enhancement in Bacillus atrophaeus var. globigii, a historical biowarfare simulant.</title>
        <authorList>
            <person name="Gibbons H.S."/>
            <person name="Broomall S.M."/>
            <person name="McNew L.A."/>
            <person name="Daligault H."/>
            <person name="Chapman C."/>
            <person name="Bruce D."/>
            <person name="Karavis M."/>
            <person name="Krepps M."/>
            <person name="McGregor P.A."/>
            <person name="Hong C."/>
            <person name="Park K.H."/>
            <person name="Akmal A."/>
            <person name="Feldman A."/>
            <person name="Lin J.S."/>
            <person name="Chang W.E."/>
            <person name="Higgs B.W."/>
            <person name="Demirev P."/>
            <person name="Lindquist J."/>
            <person name="Liem A."/>
            <person name="Fochler E."/>
            <person name="Read T.D."/>
            <person name="Tapia R."/>
            <person name="Johnson S."/>
            <person name="Bishop-Lilly K.A."/>
            <person name="Detter C."/>
            <person name="Han C."/>
            <person name="Sozhamannan S."/>
            <person name="Rosenzweig C.N."/>
            <person name="Skowronski E.W."/>
        </authorList>
    </citation>
    <scope>NUCLEOTIDE SEQUENCE [LARGE SCALE GENOMIC DNA]</scope>
    <source>
        <strain evidence="1 2">1942</strain>
    </source>
</reference>
<dbReference type="EMBL" id="CP002207">
    <property type="protein sequence ID" value="ADP31386.1"/>
    <property type="molecule type" value="Genomic_DNA"/>
</dbReference>
<dbReference type="Proteomes" id="UP000006867">
    <property type="component" value="Chromosome"/>
</dbReference>
<accession>A0ABM5LUB0</accession>
<organism evidence="1 2">
    <name type="scientific">Bacillus atrophaeus (strain 1942)</name>
    <dbReference type="NCBI Taxonomy" id="720555"/>
    <lineage>
        <taxon>Bacteria</taxon>
        <taxon>Bacillati</taxon>
        <taxon>Bacillota</taxon>
        <taxon>Bacilli</taxon>
        <taxon>Bacillales</taxon>
        <taxon>Bacillaceae</taxon>
        <taxon>Bacillus</taxon>
    </lineage>
</organism>
<evidence type="ECO:0000313" key="1">
    <source>
        <dbReference type="EMBL" id="ADP31386.1"/>
    </source>
</evidence>